<keyword evidence="1" id="KW-0472">Membrane</keyword>
<gene>
    <name evidence="3" type="ORF">FY036_23245</name>
</gene>
<keyword evidence="1" id="KW-0812">Transmembrane</keyword>
<reference evidence="3 4" key="1">
    <citation type="submission" date="2019-08" db="EMBL/GenBank/DDBJ databases">
        <authorList>
            <person name="Seo Y.L."/>
        </authorList>
    </citation>
    <scope>NUCLEOTIDE SEQUENCE [LARGE SCALE GENOMIC DNA]</scope>
    <source>
        <strain evidence="3 4">MaA-C15</strain>
    </source>
</reference>
<sequence>MDMKKTVVDWLAEAKGRVASLLRDRRGVAAIEFAFIAPVLLSLYFVTMEVAQGIETNKKVGRIGSMVADLVTQQQAITTQELDAIMRIGGAILQPYNRTQPDIIITAIKITDEADPKAEVAWSRRMNNGLFGAGAPKKSETKVPDQLLIRNTFLIRVSGGLNYRPVITWTAQQKASLGLAAAFDNIQMKESYYLRPRMSSEIGCSNC</sequence>
<keyword evidence="1" id="KW-1133">Transmembrane helix</keyword>
<comment type="caution">
    <text evidence="3">The sequence shown here is derived from an EMBL/GenBank/DDBJ whole genome shotgun (WGS) entry which is preliminary data.</text>
</comment>
<dbReference type="OrthoDB" id="7189296at2"/>
<dbReference type="Proteomes" id="UP000323258">
    <property type="component" value="Unassembled WGS sequence"/>
</dbReference>
<accession>A0A5D4GLS6</accession>
<organism evidence="3 4">
    <name type="scientific">Neoaquamicrobium microcysteis</name>
    <dbReference type="NCBI Taxonomy" id="2682781"/>
    <lineage>
        <taxon>Bacteria</taxon>
        <taxon>Pseudomonadati</taxon>
        <taxon>Pseudomonadota</taxon>
        <taxon>Alphaproteobacteria</taxon>
        <taxon>Hyphomicrobiales</taxon>
        <taxon>Phyllobacteriaceae</taxon>
        <taxon>Neoaquamicrobium</taxon>
    </lineage>
</organism>
<feature type="transmembrane region" description="Helical" evidence="1">
    <location>
        <begin position="27"/>
        <end position="46"/>
    </location>
</feature>
<dbReference type="Pfam" id="PF07811">
    <property type="entry name" value="TadE"/>
    <property type="match status" value="1"/>
</dbReference>
<name>A0A5D4GLS6_9HYPH</name>
<protein>
    <submittedName>
        <fullName evidence="3">Pilus assembly protein</fullName>
    </submittedName>
</protein>
<proteinExistence type="predicted"/>
<dbReference type="AlphaFoldDB" id="A0A5D4GLS6"/>
<evidence type="ECO:0000256" key="1">
    <source>
        <dbReference type="SAM" id="Phobius"/>
    </source>
</evidence>
<evidence type="ECO:0000313" key="3">
    <source>
        <dbReference type="EMBL" id="TYR29756.1"/>
    </source>
</evidence>
<feature type="domain" description="TadE-like" evidence="2">
    <location>
        <begin position="27"/>
        <end position="52"/>
    </location>
</feature>
<dbReference type="EMBL" id="VSZS01000068">
    <property type="protein sequence ID" value="TYR29756.1"/>
    <property type="molecule type" value="Genomic_DNA"/>
</dbReference>
<reference evidence="3 4" key="2">
    <citation type="submission" date="2019-09" db="EMBL/GenBank/DDBJ databases">
        <title>Mesorhizobium sp. MaA-C15 isolated from Microcystis aeruginosa.</title>
        <authorList>
            <person name="Jeong S.E."/>
            <person name="Jin H.M."/>
            <person name="Jeon C.O."/>
        </authorList>
    </citation>
    <scope>NUCLEOTIDE SEQUENCE [LARGE SCALE GENOMIC DNA]</scope>
    <source>
        <strain evidence="3 4">MaA-C15</strain>
    </source>
</reference>
<keyword evidence="4" id="KW-1185">Reference proteome</keyword>
<evidence type="ECO:0000313" key="4">
    <source>
        <dbReference type="Proteomes" id="UP000323258"/>
    </source>
</evidence>
<evidence type="ECO:0000259" key="2">
    <source>
        <dbReference type="Pfam" id="PF07811"/>
    </source>
</evidence>
<dbReference type="InterPro" id="IPR012495">
    <property type="entry name" value="TadE-like_dom"/>
</dbReference>